<organism evidence="2 3">
    <name type="scientific">Apiospora arundinis</name>
    <dbReference type="NCBI Taxonomy" id="335852"/>
    <lineage>
        <taxon>Eukaryota</taxon>
        <taxon>Fungi</taxon>
        <taxon>Dikarya</taxon>
        <taxon>Ascomycota</taxon>
        <taxon>Pezizomycotina</taxon>
        <taxon>Sordariomycetes</taxon>
        <taxon>Xylariomycetidae</taxon>
        <taxon>Amphisphaeriales</taxon>
        <taxon>Apiosporaceae</taxon>
        <taxon>Apiospora</taxon>
    </lineage>
</organism>
<keyword evidence="3" id="KW-1185">Reference proteome</keyword>
<dbReference type="EMBL" id="JAPCWZ010000004">
    <property type="protein sequence ID" value="KAK8868477.1"/>
    <property type="molecule type" value="Genomic_DNA"/>
</dbReference>
<evidence type="ECO:0000313" key="3">
    <source>
        <dbReference type="Proteomes" id="UP001390339"/>
    </source>
</evidence>
<name>A0ABR2IUK3_9PEZI</name>
<proteinExistence type="predicted"/>
<feature type="region of interest" description="Disordered" evidence="1">
    <location>
        <begin position="544"/>
        <end position="571"/>
    </location>
</feature>
<comment type="caution">
    <text evidence="2">The sequence shown here is derived from an EMBL/GenBank/DDBJ whole genome shotgun (WGS) entry which is preliminary data.</text>
</comment>
<evidence type="ECO:0000313" key="2">
    <source>
        <dbReference type="EMBL" id="KAK8868477.1"/>
    </source>
</evidence>
<dbReference type="Proteomes" id="UP001390339">
    <property type="component" value="Unassembled WGS sequence"/>
</dbReference>
<accession>A0ABR2IUK3</accession>
<protein>
    <submittedName>
        <fullName evidence="2">Uncharacterized protein</fullName>
    </submittedName>
</protein>
<reference evidence="2 3" key="1">
    <citation type="journal article" date="2024" name="IMA Fungus">
        <title>Apiospora arundinis, a panoply of carbohydrate-active enzymes and secondary metabolites.</title>
        <authorList>
            <person name="Sorensen T."/>
            <person name="Petersen C."/>
            <person name="Muurmann A.T."/>
            <person name="Christiansen J.V."/>
            <person name="Brundto M.L."/>
            <person name="Overgaard C.K."/>
            <person name="Boysen A.T."/>
            <person name="Wollenberg R.D."/>
            <person name="Larsen T.O."/>
            <person name="Sorensen J.L."/>
            <person name="Nielsen K.L."/>
            <person name="Sondergaard T.E."/>
        </authorList>
    </citation>
    <scope>NUCLEOTIDE SEQUENCE [LARGE SCALE GENOMIC DNA]</scope>
    <source>
        <strain evidence="2 3">AAU 773</strain>
    </source>
</reference>
<sequence>MAQPNEPNLAVAFTPRTRGYLKEVIPRGASMVKIPDVYDGNDRTARYLDGLFAGVTAFPINNHGADVNMGNMVRFADRTSRPGGIPDNPRVMNAVNVVTTNRFHDADESPYIPHWLWCVPERLSMITTHFKKENTIVDRWAIHDQHELELSMRHPPTAPDVMCDEAREAAAPPLLRGEFVVSCLGNRERIFDYRTVSAFRRFYGVRREMEVLIEHFQRQNPHDILPTGMVLIGILNYWYERTSADGRLNPDSPAGRSFDAERVPSLAEYLVYFVVCVTRAVTMGIVLIPDPLEFAHAGVAADKKMARYYKKLPVDIKADSIDSERCMALLDNRPPKRIGRLLTSDLMGAGQPPIDQECPILKRYMRIYWTAKPRVEAMRPTVNMIGETRTLSAGRILDDTAEPRAVVLPIGDRRPWHTDALEIFEDDEPSNETVIQLAEKHRAKIYKFASFEPRPDPGDMEVDDGTRYPSPDLPEPGVVDFDYDPNRKIDRIGAAIDYWSDLLHEAMDRYPRDPRALAVAVQAIGSRIQEQCEERKKWTEIRDGLRTEEPPARKKQRFAVDDGGGGDNMEKNRKNVWHVMANGDLEESQARKQLEAEELKDWNQRARDVQLGVRVGHLLHIPAKQIFEAAGVMAEAEAADNAKRAAYEDGLHGNRLLPQGWQRPAVSAEGIEAFELTLKLMNKAIGPVPQRYTDALKKAEVHLVPPEDRMALRSASPLDAWRIMAEVVTQIGQYVDSLRRPIKDFGEGRGLTVDDVGAIVESLKAIYGRERVGEWFDGSEYKLNDLCSYDEEVSQNVFSRLLQWHQMVSKWALFCMYALNGAAGKMNEASDSRPCSWNDMRDFADGIIAAQEIHGDLPATFEPTDDLNAEFTQGPVLHNRLNTMGNEYRVFRAKIKQPYEEQGGMDTPLTFRFPNVYDFFANRQNLTAREDAPPREFVALWTARRVE</sequence>
<evidence type="ECO:0000256" key="1">
    <source>
        <dbReference type="SAM" id="MobiDB-lite"/>
    </source>
</evidence>
<gene>
    <name evidence="2" type="ORF">PGQ11_007055</name>
</gene>